<proteinExistence type="predicted"/>
<accession>A0AAQ3SZB2</accession>
<dbReference type="AlphaFoldDB" id="A0AAQ3SZB2"/>
<dbReference type="InterPro" id="IPR013181">
    <property type="entry name" value="DUF1719"/>
</dbReference>
<name>A0AAQ3SZB2_PASNO</name>
<gene>
    <name evidence="1" type="ORF">U9M48_012841</name>
</gene>
<dbReference type="Proteomes" id="UP001341281">
    <property type="component" value="Chromosome 03"/>
</dbReference>
<protein>
    <submittedName>
        <fullName evidence="1">Uncharacterized protein</fullName>
    </submittedName>
</protein>
<sequence length="263" mass="30230">MSSLIGKDNEDKSKQKQNIERLEMAHIKMEAVLQVSDRWHIADMSLLQWQRRLKRAAQECEDTLLSSKPLKRNRCGSSNDESGNSFADIKKFERYANGANEFLKTVRFGGTLWRYTFFDPVIGHLLSGKSMKYQASWEDKLLDLNLRPMSSAERGVQAIMGFSCQHFSDPKKGFYVPSMLRLSESTDIFGVIIKCVQAVAPHFKFAAESIRTGLIQLPTQDFSWDSPYSGSEFWANIHDTITQWHRPNPLCCSEHRQHPISFF</sequence>
<dbReference type="PANTHER" id="PTHR33377">
    <property type="entry name" value="OS10G0134700 PROTEIN-RELATED"/>
    <property type="match status" value="1"/>
</dbReference>
<reference evidence="1 2" key="1">
    <citation type="submission" date="2024-02" db="EMBL/GenBank/DDBJ databases">
        <title>High-quality chromosome-scale genome assembly of Pensacola bahiagrass (Paspalum notatum Flugge var. saurae).</title>
        <authorList>
            <person name="Vega J.M."/>
            <person name="Podio M."/>
            <person name="Orjuela J."/>
            <person name="Siena L.A."/>
            <person name="Pessino S.C."/>
            <person name="Combes M.C."/>
            <person name="Mariac C."/>
            <person name="Albertini E."/>
            <person name="Pupilli F."/>
            <person name="Ortiz J.P.A."/>
            <person name="Leblanc O."/>
        </authorList>
    </citation>
    <scope>NUCLEOTIDE SEQUENCE [LARGE SCALE GENOMIC DNA]</scope>
    <source>
        <strain evidence="1">R1</strain>
        <tissue evidence="1">Leaf</tissue>
    </source>
</reference>
<dbReference type="SMART" id="SM01157">
    <property type="entry name" value="DUF1719"/>
    <property type="match status" value="1"/>
</dbReference>
<evidence type="ECO:0000313" key="2">
    <source>
        <dbReference type="Proteomes" id="UP001341281"/>
    </source>
</evidence>
<dbReference type="EMBL" id="CP144747">
    <property type="protein sequence ID" value="WVZ63187.1"/>
    <property type="molecule type" value="Genomic_DNA"/>
</dbReference>
<dbReference type="Pfam" id="PF08224">
    <property type="entry name" value="DUF1719"/>
    <property type="match status" value="1"/>
</dbReference>
<keyword evidence="2" id="KW-1185">Reference proteome</keyword>
<dbReference type="PANTHER" id="PTHR33377:SF97">
    <property type="entry name" value="WW DOMAIN-CONTAINING PROTEIN"/>
    <property type="match status" value="1"/>
</dbReference>
<evidence type="ECO:0000313" key="1">
    <source>
        <dbReference type="EMBL" id="WVZ63187.1"/>
    </source>
</evidence>
<organism evidence="1 2">
    <name type="scientific">Paspalum notatum var. saurae</name>
    <dbReference type="NCBI Taxonomy" id="547442"/>
    <lineage>
        <taxon>Eukaryota</taxon>
        <taxon>Viridiplantae</taxon>
        <taxon>Streptophyta</taxon>
        <taxon>Embryophyta</taxon>
        <taxon>Tracheophyta</taxon>
        <taxon>Spermatophyta</taxon>
        <taxon>Magnoliopsida</taxon>
        <taxon>Liliopsida</taxon>
        <taxon>Poales</taxon>
        <taxon>Poaceae</taxon>
        <taxon>PACMAD clade</taxon>
        <taxon>Panicoideae</taxon>
        <taxon>Andropogonodae</taxon>
        <taxon>Paspaleae</taxon>
        <taxon>Paspalinae</taxon>
        <taxon>Paspalum</taxon>
    </lineage>
</organism>